<feature type="transmembrane region" description="Helical" evidence="12">
    <location>
        <begin position="7"/>
        <end position="26"/>
    </location>
</feature>
<protein>
    <recommendedName>
        <fullName evidence="4">N-acetylgalactosaminide beta-1,3-galactosyltransferase</fullName>
        <ecNumber evidence="4">2.4.1.122</ecNumber>
    </recommendedName>
</protein>
<dbReference type="GO" id="GO:0016263">
    <property type="term" value="F:glycoprotein-N-acetylgalactosamine 3-beta-galactosyltransferase activity"/>
    <property type="evidence" value="ECO:0007669"/>
    <property type="project" value="UniProtKB-EC"/>
</dbReference>
<dbReference type="STRING" id="29170.A0A368H4I5"/>
<gene>
    <name evidence="14" type="ORF">ANCCAN_03795</name>
</gene>
<dbReference type="PANTHER" id="PTHR23033:SF14">
    <property type="entry name" value="GLYCOPROTEIN-N-ACETYLGALACTOSAMINE 3-BETA-GALACTOSYLTRANSFERASE 1-RELATED"/>
    <property type="match status" value="1"/>
</dbReference>
<dbReference type="EMBL" id="JOJR01000026">
    <property type="protein sequence ID" value="RCN50190.1"/>
    <property type="molecule type" value="Genomic_DNA"/>
</dbReference>
<comment type="pathway">
    <text evidence="2">Protein modification; protein glycosylation.</text>
</comment>
<keyword evidence="10 12" id="KW-1133">Transmembrane helix</keyword>
<dbReference type="AlphaFoldDB" id="A0A368H4I5"/>
<accession>A0A368H4I5</accession>
<name>A0A368H4I5_ANCCA</name>
<organism evidence="14 15">
    <name type="scientific">Ancylostoma caninum</name>
    <name type="common">Dog hookworm</name>
    <dbReference type="NCBI Taxonomy" id="29170"/>
    <lineage>
        <taxon>Eukaryota</taxon>
        <taxon>Metazoa</taxon>
        <taxon>Ecdysozoa</taxon>
        <taxon>Nematoda</taxon>
        <taxon>Chromadorea</taxon>
        <taxon>Rhabditida</taxon>
        <taxon>Rhabditina</taxon>
        <taxon>Rhabditomorpha</taxon>
        <taxon>Strongyloidea</taxon>
        <taxon>Ancylostomatidae</taxon>
        <taxon>Ancylostomatinae</taxon>
        <taxon>Ancylostoma</taxon>
    </lineage>
</organism>
<evidence type="ECO:0000256" key="1">
    <source>
        <dbReference type="ARBA" id="ARBA00004606"/>
    </source>
</evidence>
<evidence type="ECO:0000313" key="14">
    <source>
        <dbReference type="EMBL" id="RCN50190.1"/>
    </source>
</evidence>
<evidence type="ECO:0000256" key="2">
    <source>
        <dbReference type="ARBA" id="ARBA00004922"/>
    </source>
</evidence>
<dbReference type="InterPro" id="IPR003378">
    <property type="entry name" value="Fringe-like_glycosylTrfase"/>
</dbReference>
<reference evidence="14 15" key="1">
    <citation type="submission" date="2014-10" db="EMBL/GenBank/DDBJ databases">
        <title>Draft genome of the hookworm Ancylostoma caninum.</title>
        <authorList>
            <person name="Mitreva M."/>
        </authorList>
    </citation>
    <scope>NUCLEOTIDE SEQUENCE [LARGE SCALE GENOMIC DNA]</scope>
    <source>
        <strain evidence="14 15">Baltimore</strain>
    </source>
</reference>
<comment type="subcellular location">
    <subcellularLocation>
        <location evidence="1">Membrane</location>
        <topology evidence="1">Single-pass type II membrane protein</topology>
    </subcellularLocation>
</comment>
<evidence type="ECO:0000256" key="7">
    <source>
        <dbReference type="ARBA" id="ARBA00022692"/>
    </source>
</evidence>
<evidence type="ECO:0000256" key="11">
    <source>
        <dbReference type="ARBA" id="ARBA00023136"/>
    </source>
</evidence>
<dbReference type="EC" id="2.4.1.122" evidence="4"/>
<keyword evidence="9" id="KW-0735">Signal-anchor</keyword>
<dbReference type="OrthoDB" id="5831672at2759"/>
<keyword evidence="5" id="KW-0328">Glycosyltransferase</keyword>
<evidence type="ECO:0000256" key="9">
    <source>
        <dbReference type="ARBA" id="ARBA00022968"/>
    </source>
</evidence>
<evidence type="ECO:0000256" key="4">
    <source>
        <dbReference type="ARBA" id="ARBA00012557"/>
    </source>
</evidence>
<evidence type="ECO:0000256" key="8">
    <source>
        <dbReference type="ARBA" id="ARBA00022741"/>
    </source>
</evidence>
<dbReference type="Pfam" id="PF02434">
    <property type="entry name" value="Fringe"/>
    <property type="match status" value="1"/>
</dbReference>
<dbReference type="Gene3D" id="3.90.550.50">
    <property type="match status" value="1"/>
</dbReference>
<evidence type="ECO:0000313" key="15">
    <source>
        <dbReference type="Proteomes" id="UP000252519"/>
    </source>
</evidence>
<feature type="domain" description="Fringe-like glycosyltransferase" evidence="13">
    <location>
        <begin position="60"/>
        <end position="194"/>
    </location>
</feature>
<evidence type="ECO:0000256" key="3">
    <source>
        <dbReference type="ARBA" id="ARBA00006462"/>
    </source>
</evidence>
<keyword evidence="6" id="KW-0808">Transferase</keyword>
<evidence type="ECO:0000256" key="6">
    <source>
        <dbReference type="ARBA" id="ARBA00022679"/>
    </source>
</evidence>
<comment type="caution">
    <text evidence="14">The sequence shown here is derived from an EMBL/GenBank/DDBJ whole genome shotgun (WGS) entry which is preliminary data.</text>
</comment>
<keyword evidence="8" id="KW-0547">Nucleotide-binding</keyword>
<dbReference type="Proteomes" id="UP000252519">
    <property type="component" value="Unassembled WGS sequence"/>
</dbReference>
<keyword evidence="7 12" id="KW-0812">Transmembrane</keyword>
<dbReference type="InterPro" id="IPR029044">
    <property type="entry name" value="Nucleotide-diphossugar_trans"/>
</dbReference>
<proteinExistence type="inferred from homology"/>
<evidence type="ECO:0000259" key="13">
    <source>
        <dbReference type="Pfam" id="PF02434"/>
    </source>
</evidence>
<sequence length="195" mass="22789">MAKRCRYFDVVNIFICVVLLVLGFYFGQYLGHLTGYERMRPIQRDELEQPTPDRLFDKVKVFCWVATHRVSHKTKARAISVTWGQQCNRIVFVSNATDDELPIIVVKLNESRSELWSKTREAFSWAYNNVLDDYDWFLKADDDTYMHMENLRALLNEYSPDDALAIGHQFKSQGDYPDYHSGGAGYVLSRESVRR</sequence>
<dbReference type="GO" id="GO:0000166">
    <property type="term" value="F:nucleotide binding"/>
    <property type="evidence" value="ECO:0007669"/>
    <property type="project" value="UniProtKB-KW"/>
</dbReference>
<comment type="similarity">
    <text evidence="3">Belongs to the glycosyltransferase 31 family. Beta3-Gal-T subfamily.</text>
</comment>
<evidence type="ECO:0000256" key="12">
    <source>
        <dbReference type="SAM" id="Phobius"/>
    </source>
</evidence>
<dbReference type="GO" id="GO:0016020">
    <property type="term" value="C:membrane"/>
    <property type="evidence" value="ECO:0007669"/>
    <property type="project" value="UniProtKB-SubCell"/>
</dbReference>
<dbReference type="InterPro" id="IPR026050">
    <property type="entry name" value="C1GALT1/C1GALT1_chp1"/>
</dbReference>
<dbReference type="SUPFAM" id="SSF53448">
    <property type="entry name" value="Nucleotide-diphospho-sugar transferases"/>
    <property type="match status" value="1"/>
</dbReference>
<keyword evidence="11 12" id="KW-0472">Membrane</keyword>
<evidence type="ECO:0000256" key="10">
    <source>
        <dbReference type="ARBA" id="ARBA00022989"/>
    </source>
</evidence>
<dbReference type="PANTHER" id="PTHR23033">
    <property type="entry name" value="BETA1,3-GALACTOSYLTRANSFERASE"/>
    <property type="match status" value="1"/>
</dbReference>
<keyword evidence="15" id="KW-1185">Reference proteome</keyword>
<evidence type="ECO:0000256" key="5">
    <source>
        <dbReference type="ARBA" id="ARBA00022676"/>
    </source>
</evidence>